<keyword evidence="6 9" id="KW-1133">Transmembrane helix</keyword>
<feature type="transmembrane region" description="Helical" evidence="9">
    <location>
        <begin position="293"/>
        <end position="310"/>
    </location>
</feature>
<gene>
    <name evidence="10" type="ORF">ACFORJ_08085</name>
</gene>
<evidence type="ECO:0000313" key="10">
    <source>
        <dbReference type="EMBL" id="MFC3850124.1"/>
    </source>
</evidence>
<dbReference type="EMBL" id="JBHRZN010000002">
    <property type="protein sequence ID" value="MFC3850124.1"/>
    <property type="molecule type" value="Genomic_DNA"/>
</dbReference>
<evidence type="ECO:0000256" key="5">
    <source>
        <dbReference type="ARBA" id="ARBA00022692"/>
    </source>
</evidence>
<evidence type="ECO:0000313" key="11">
    <source>
        <dbReference type="Proteomes" id="UP001595751"/>
    </source>
</evidence>
<evidence type="ECO:0000256" key="8">
    <source>
        <dbReference type="SAM" id="MobiDB-lite"/>
    </source>
</evidence>
<evidence type="ECO:0000256" key="9">
    <source>
        <dbReference type="SAM" id="Phobius"/>
    </source>
</evidence>
<evidence type="ECO:0000256" key="1">
    <source>
        <dbReference type="ARBA" id="ARBA00004651"/>
    </source>
</evidence>
<keyword evidence="3" id="KW-0813">Transport</keyword>
<dbReference type="Gene3D" id="1.10.3470.10">
    <property type="entry name" value="ABC transporter involved in vitamin B12 uptake, BtuC"/>
    <property type="match status" value="1"/>
</dbReference>
<keyword evidence="4" id="KW-1003">Cell membrane</keyword>
<proteinExistence type="inferred from homology"/>
<feature type="transmembrane region" description="Helical" evidence="9">
    <location>
        <begin position="222"/>
        <end position="252"/>
    </location>
</feature>
<dbReference type="InterPro" id="IPR037294">
    <property type="entry name" value="ABC_BtuC-like"/>
</dbReference>
<dbReference type="InterPro" id="IPR000522">
    <property type="entry name" value="ABC_transptr_permease_BtuC"/>
</dbReference>
<feature type="transmembrane region" description="Helical" evidence="9">
    <location>
        <begin position="39"/>
        <end position="60"/>
    </location>
</feature>
<reference evidence="11" key="1">
    <citation type="journal article" date="2019" name="Int. J. Syst. Evol. Microbiol.">
        <title>The Global Catalogue of Microorganisms (GCM) 10K type strain sequencing project: providing services to taxonomists for standard genome sequencing and annotation.</title>
        <authorList>
            <consortium name="The Broad Institute Genomics Platform"/>
            <consortium name="The Broad Institute Genome Sequencing Center for Infectious Disease"/>
            <person name="Wu L."/>
            <person name="Ma J."/>
        </authorList>
    </citation>
    <scope>NUCLEOTIDE SEQUENCE [LARGE SCALE GENOMIC DNA]</scope>
    <source>
        <strain evidence="11">CCUG 53252</strain>
    </source>
</reference>
<dbReference type="Proteomes" id="UP001595751">
    <property type="component" value="Unassembled WGS sequence"/>
</dbReference>
<dbReference type="RefSeq" id="WP_377748483.1">
    <property type="nucleotide sequence ID" value="NZ_CP047211.1"/>
</dbReference>
<comment type="similarity">
    <text evidence="2">Belongs to the binding-protein-dependent transport system permease family. FecCD subfamily.</text>
</comment>
<evidence type="ECO:0000256" key="6">
    <source>
        <dbReference type="ARBA" id="ARBA00022989"/>
    </source>
</evidence>
<keyword evidence="11" id="KW-1185">Reference proteome</keyword>
<protein>
    <submittedName>
        <fullName evidence="10">FecCD family ABC transporter permease</fullName>
    </submittedName>
</protein>
<feature type="transmembrane region" description="Helical" evidence="9">
    <location>
        <begin position="81"/>
        <end position="114"/>
    </location>
</feature>
<keyword evidence="7 9" id="KW-0472">Membrane</keyword>
<comment type="subcellular location">
    <subcellularLocation>
        <location evidence="1">Cell membrane</location>
        <topology evidence="1">Multi-pass membrane protein</topology>
    </subcellularLocation>
</comment>
<feature type="transmembrane region" description="Helical" evidence="9">
    <location>
        <begin position="176"/>
        <end position="197"/>
    </location>
</feature>
<evidence type="ECO:0000256" key="4">
    <source>
        <dbReference type="ARBA" id="ARBA00022475"/>
    </source>
</evidence>
<evidence type="ECO:0000256" key="7">
    <source>
        <dbReference type="ARBA" id="ARBA00023136"/>
    </source>
</evidence>
<evidence type="ECO:0000256" key="3">
    <source>
        <dbReference type="ARBA" id="ARBA00022448"/>
    </source>
</evidence>
<dbReference type="SUPFAM" id="SSF81345">
    <property type="entry name" value="ABC transporter involved in vitamin B12 uptake, BtuC"/>
    <property type="match status" value="1"/>
</dbReference>
<dbReference type="Pfam" id="PF01032">
    <property type="entry name" value="FecCD"/>
    <property type="match status" value="1"/>
</dbReference>
<dbReference type="CDD" id="cd06550">
    <property type="entry name" value="TM_ABC_iron-siderophores_like"/>
    <property type="match status" value="1"/>
</dbReference>
<comment type="caution">
    <text evidence="10">The sequence shown here is derived from an EMBL/GenBank/DDBJ whole genome shotgun (WGS) entry which is preliminary data.</text>
</comment>
<keyword evidence="5 9" id="KW-0812">Transmembrane</keyword>
<sequence length="357" mass="34804">MAALAGGAGLIAALAWGRLSAVAAPEGAEWLGAELHSVAVDRLTATVVVGACLGIAGVLLRTATKNPLADPEITGVNSGAAFGAVLATTVTGSVGGAALLPGALAGAVVAASATITFGMRGRAATSSAMAVQRMVLLGMAVSALFSALTAIILVLDEAQLSTVLSWLSGRLGGVRMADVVPAMIVAAVVAPAVIAGARGLDALVVGDSVATAVGARPRLTRVLAVAAAVLLIAPCVAAAGPIGFLGLMAAVAAHRVCGPRHRSAVPVAAVLGAAVLLVADTVGQWLWAPAETPVGIVTALIGVPVLLWGIGSLRGTRNGGAPNRAASKRAASNGATPETPTLPRPLNGRFASGEGSA</sequence>
<feature type="transmembrane region" description="Helical" evidence="9">
    <location>
        <begin position="264"/>
        <end position="287"/>
    </location>
</feature>
<dbReference type="PANTHER" id="PTHR30472:SF24">
    <property type="entry name" value="FERRIC ENTEROBACTIN TRANSPORT SYSTEM PERMEASE PROTEIN FEPG"/>
    <property type="match status" value="1"/>
</dbReference>
<dbReference type="PANTHER" id="PTHR30472">
    <property type="entry name" value="FERRIC ENTEROBACTIN TRANSPORT SYSTEM PERMEASE PROTEIN"/>
    <property type="match status" value="1"/>
</dbReference>
<organism evidence="10 11">
    <name type="scientific">Corynebacterium hansenii</name>
    <dbReference type="NCBI Taxonomy" id="394964"/>
    <lineage>
        <taxon>Bacteria</taxon>
        <taxon>Bacillati</taxon>
        <taxon>Actinomycetota</taxon>
        <taxon>Actinomycetes</taxon>
        <taxon>Mycobacteriales</taxon>
        <taxon>Corynebacteriaceae</taxon>
        <taxon>Corynebacterium</taxon>
    </lineage>
</organism>
<name>A0ABV7ZNK3_9CORY</name>
<feature type="region of interest" description="Disordered" evidence="8">
    <location>
        <begin position="319"/>
        <end position="357"/>
    </location>
</feature>
<feature type="transmembrane region" description="Helical" evidence="9">
    <location>
        <begin position="134"/>
        <end position="155"/>
    </location>
</feature>
<accession>A0ABV7ZNK3</accession>
<evidence type="ECO:0000256" key="2">
    <source>
        <dbReference type="ARBA" id="ARBA00007935"/>
    </source>
</evidence>